<reference evidence="1 2" key="1">
    <citation type="journal article" date="2017" name="Genome Biol. Evol.">
        <title>Phytophthora megakarya and P. palmivora, closely related causal agents of cacao black pod rot, underwent increases in genome sizes and gene numbers by different mechanisms.</title>
        <authorList>
            <person name="Ali S.S."/>
            <person name="Shao J."/>
            <person name="Lary D.J."/>
            <person name="Kronmiller B."/>
            <person name="Shen D."/>
            <person name="Strem M.D."/>
            <person name="Amoako-Attah I."/>
            <person name="Akrofi A.Y."/>
            <person name="Begoude B.A."/>
            <person name="Ten Hoopen G.M."/>
            <person name="Coulibaly K."/>
            <person name="Kebe B.I."/>
            <person name="Melnick R.L."/>
            <person name="Guiltinan M.J."/>
            <person name="Tyler B.M."/>
            <person name="Meinhardt L.W."/>
            <person name="Bailey B.A."/>
        </authorList>
    </citation>
    <scope>NUCLEOTIDE SEQUENCE [LARGE SCALE GENOMIC DNA]</scope>
    <source>
        <strain evidence="2">sbr112.9</strain>
    </source>
</reference>
<evidence type="ECO:0008006" key="3">
    <source>
        <dbReference type="Google" id="ProtNLM"/>
    </source>
</evidence>
<evidence type="ECO:0000313" key="2">
    <source>
        <dbReference type="Proteomes" id="UP000237271"/>
    </source>
</evidence>
<dbReference type="OrthoDB" id="149341at2759"/>
<evidence type="ECO:0000313" key="1">
    <source>
        <dbReference type="EMBL" id="POM81571.1"/>
    </source>
</evidence>
<dbReference type="CDD" id="cd09272">
    <property type="entry name" value="RNase_HI_RT_Ty1"/>
    <property type="match status" value="1"/>
</dbReference>
<name>A0A2P4YUT8_9STRA</name>
<dbReference type="AlphaFoldDB" id="A0A2P4YUT8"/>
<keyword evidence="2" id="KW-1185">Reference proteome</keyword>
<sequence>MGIDYSPNKAELLLKQTQFITKMLEKFDQGNAHAVRNPLIVGQDLTPSDDHPILKSCTVYRELIGSLLYIANATRPDISYAMSPREMHWRAALRVIHYLKGTSTHGIIYKKSSANAIRLRAYCDANWGGDKQSRRSTSGVLVMLGGGVVVYKCKRQNSVALSSAEAEYMSLALATQEIMWLRYLLKEMGMATDQATTINLDNKSAISIATNQGYTPRAKHIDLHAHFVRDHVEQGNIKLHHVPSAEQLADYLTKALHLNYFTYVRRAAFVNVQVDGECHELHRSLVCLKSIYQH</sequence>
<protein>
    <recommendedName>
        <fullName evidence="3">Polyprotein</fullName>
    </recommendedName>
</protein>
<organism evidence="1 2">
    <name type="scientific">Phytophthora palmivora</name>
    <dbReference type="NCBI Taxonomy" id="4796"/>
    <lineage>
        <taxon>Eukaryota</taxon>
        <taxon>Sar</taxon>
        <taxon>Stramenopiles</taxon>
        <taxon>Oomycota</taxon>
        <taxon>Peronosporomycetes</taxon>
        <taxon>Peronosporales</taxon>
        <taxon>Peronosporaceae</taxon>
        <taxon>Phytophthora</taxon>
    </lineage>
</organism>
<gene>
    <name evidence="1" type="ORF">PHPALM_436</name>
</gene>
<dbReference type="PANTHER" id="PTHR11439:SF440">
    <property type="entry name" value="INTEGRASE CATALYTIC DOMAIN-CONTAINING PROTEIN"/>
    <property type="match status" value="1"/>
</dbReference>
<dbReference type="PANTHER" id="PTHR11439">
    <property type="entry name" value="GAG-POL-RELATED RETROTRANSPOSON"/>
    <property type="match status" value="1"/>
</dbReference>
<dbReference type="EMBL" id="NCKW01000051">
    <property type="protein sequence ID" value="POM81571.1"/>
    <property type="molecule type" value="Genomic_DNA"/>
</dbReference>
<proteinExistence type="predicted"/>
<accession>A0A2P4YUT8</accession>
<comment type="caution">
    <text evidence="1">The sequence shown here is derived from an EMBL/GenBank/DDBJ whole genome shotgun (WGS) entry which is preliminary data.</text>
</comment>
<dbReference type="Proteomes" id="UP000237271">
    <property type="component" value="Unassembled WGS sequence"/>
</dbReference>